<keyword evidence="4 6" id="KW-0012">Acyltransferase</keyword>
<keyword evidence="3 6" id="KW-0808">Transferase</keyword>
<dbReference type="PIRSF" id="PIRSF000446">
    <property type="entry name" value="Mct"/>
    <property type="match status" value="1"/>
</dbReference>
<evidence type="ECO:0000313" key="9">
    <source>
        <dbReference type="EMBL" id="MBO8458047.1"/>
    </source>
</evidence>
<dbReference type="Proteomes" id="UP000823638">
    <property type="component" value="Unassembled WGS sequence"/>
</dbReference>
<gene>
    <name evidence="9" type="ORF">IAA81_07450</name>
</gene>
<dbReference type="SUPFAM" id="SSF52151">
    <property type="entry name" value="FabD/lysophospholipase-like"/>
    <property type="match status" value="1"/>
</dbReference>
<dbReference type="Gene3D" id="3.40.366.10">
    <property type="entry name" value="Malonyl-Coenzyme A Acyl Carrier Protein, domain 2"/>
    <property type="match status" value="1"/>
</dbReference>
<reference evidence="9" key="2">
    <citation type="journal article" date="2021" name="PeerJ">
        <title>Extensive microbial diversity within the chicken gut microbiome revealed by metagenomics and culture.</title>
        <authorList>
            <person name="Gilroy R."/>
            <person name="Ravi A."/>
            <person name="Getino M."/>
            <person name="Pursley I."/>
            <person name="Horton D.L."/>
            <person name="Alikhan N.F."/>
            <person name="Baker D."/>
            <person name="Gharbi K."/>
            <person name="Hall N."/>
            <person name="Watson M."/>
            <person name="Adriaenssens E.M."/>
            <person name="Foster-Nyarko E."/>
            <person name="Jarju S."/>
            <person name="Secka A."/>
            <person name="Antonio M."/>
            <person name="Oren A."/>
            <person name="Chaudhuri R.R."/>
            <person name="La Ragione R."/>
            <person name="Hildebrand F."/>
            <person name="Pallen M.J."/>
        </authorList>
    </citation>
    <scope>NUCLEOTIDE SEQUENCE</scope>
    <source>
        <strain evidence="9">10532</strain>
    </source>
</reference>
<evidence type="ECO:0000256" key="1">
    <source>
        <dbReference type="ARBA" id="ARBA00013258"/>
    </source>
</evidence>
<dbReference type="InterPro" id="IPR050858">
    <property type="entry name" value="Mal-CoA-ACP_Trans/PKS_FabD"/>
</dbReference>
<evidence type="ECO:0000256" key="7">
    <source>
        <dbReference type="PIRSR" id="PIRSR000446-1"/>
    </source>
</evidence>
<feature type="domain" description="Malonyl-CoA:ACP transacylase (MAT)" evidence="8">
    <location>
        <begin position="8"/>
        <end position="303"/>
    </location>
</feature>
<sequence>MDKKALFLFPGQGAQSPGMAIDLYEESAEVRDLFELASDVLKQDMYQLLSESTPDYLKRSDISQIAITLASLSAVRYLKSKGISPAACGGFSLGEYPAMCASGVLTEAETLELVNYRGKIMQSCCEFLASNGNPPGMTAVLGLPPEKVNEILSKNKIENLYGANYNSSKQTVLSGTAESLEKGEEVFKAEGARRVIRLAVAGPFHSPLMSKAAEEFLPVIEKTSFKEPAVPLFSNVTGKQVKSLSELKENACKHLTHPVLWTLEESEFQKLQPEMVLEVGPGKVLSGLWADTGYPVPCQLAGTLQDIENL</sequence>
<accession>A0A9D9HPW3</accession>
<evidence type="ECO:0000256" key="3">
    <source>
        <dbReference type="ARBA" id="ARBA00022679"/>
    </source>
</evidence>
<dbReference type="Gene3D" id="3.30.70.250">
    <property type="entry name" value="Malonyl-CoA ACP transacylase, ACP-binding"/>
    <property type="match status" value="1"/>
</dbReference>
<dbReference type="EMBL" id="JADIMM010000085">
    <property type="protein sequence ID" value="MBO8458047.1"/>
    <property type="molecule type" value="Genomic_DNA"/>
</dbReference>
<dbReference type="InterPro" id="IPR014043">
    <property type="entry name" value="Acyl_transferase_dom"/>
</dbReference>
<proteinExistence type="inferred from homology"/>
<dbReference type="Pfam" id="PF00698">
    <property type="entry name" value="Acyl_transf_1"/>
    <property type="match status" value="1"/>
</dbReference>
<dbReference type="AlphaFoldDB" id="A0A9D9HPW3"/>
<feature type="active site" evidence="7">
    <location>
        <position position="205"/>
    </location>
</feature>
<evidence type="ECO:0000313" key="10">
    <source>
        <dbReference type="Proteomes" id="UP000823638"/>
    </source>
</evidence>
<evidence type="ECO:0000256" key="2">
    <source>
        <dbReference type="ARBA" id="ARBA00018953"/>
    </source>
</evidence>
<dbReference type="SMART" id="SM00827">
    <property type="entry name" value="PKS_AT"/>
    <property type="match status" value="1"/>
</dbReference>
<comment type="catalytic activity">
    <reaction evidence="5 6">
        <text>holo-[ACP] + malonyl-CoA = malonyl-[ACP] + CoA</text>
        <dbReference type="Rhea" id="RHEA:41792"/>
        <dbReference type="Rhea" id="RHEA-COMP:9623"/>
        <dbReference type="Rhea" id="RHEA-COMP:9685"/>
        <dbReference type="ChEBI" id="CHEBI:57287"/>
        <dbReference type="ChEBI" id="CHEBI:57384"/>
        <dbReference type="ChEBI" id="CHEBI:64479"/>
        <dbReference type="ChEBI" id="CHEBI:78449"/>
        <dbReference type="EC" id="2.3.1.39"/>
    </reaction>
</comment>
<protein>
    <recommendedName>
        <fullName evidence="2 6">Malonyl CoA-acyl carrier protein transacylase</fullName>
        <ecNumber evidence="1 6">2.3.1.39</ecNumber>
    </recommendedName>
</protein>
<dbReference type="InterPro" id="IPR001227">
    <property type="entry name" value="Ac_transferase_dom_sf"/>
</dbReference>
<dbReference type="PANTHER" id="PTHR42681">
    <property type="entry name" value="MALONYL-COA-ACYL CARRIER PROTEIN TRANSACYLASE, MITOCHONDRIAL"/>
    <property type="match status" value="1"/>
</dbReference>
<comment type="caution">
    <text evidence="9">The sequence shown here is derived from an EMBL/GenBank/DDBJ whole genome shotgun (WGS) entry which is preliminary data.</text>
</comment>
<name>A0A9D9HPW3_9SPIR</name>
<feature type="active site" evidence="7">
    <location>
        <position position="92"/>
    </location>
</feature>
<dbReference type="SUPFAM" id="SSF55048">
    <property type="entry name" value="Probable ACP-binding domain of malonyl-CoA ACP transacylase"/>
    <property type="match status" value="1"/>
</dbReference>
<evidence type="ECO:0000256" key="4">
    <source>
        <dbReference type="ARBA" id="ARBA00023315"/>
    </source>
</evidence>
<comment type="similarity">
    <text evidence="6">Belongs to the fabD family.</text>
</comment>
<dbReference type="InterPro" id="IPR016035">
    <property type="entry name" value="Acyl_Trfase/lysoPLipase"/>
</dbReference>
<dbReference type="InterPro" id="IPR024925">
    <property type="entry name" value="Malonyl_CoA-ACP_transAc"/>
</dbReference>
<dbReference type="GO" id="GO:0006633">
    <property type="term" value="P:fatty acid biosynthetic process"/>
    <property type="evidence" value="ECO:0007669"/>
    <property type="project" value="TreeGrafter"/>
</dbReference>
<organism evidence="9 10">
    <name type="scientific">Candidatus Gallitreponema excrementavium</name>
    <dbReference type="NCBI Taxonomy" id="2840840"/>
    <lineage>
        <taxon>Bacteria</taxon>
        <taxon>Pseudomonadati</taxon>
        <taxon>Spirochaetota</taxon>
        <taxon>Spirochaetia</taxon>
        <taxon>Spirochaetales</taxon>
        <taxon>Candidatus Gallitreponema</taxon>
    </lineage>
</organism>
<dbReference type="GO" id="GO:0004314">
    <property type="term" value="F:[acyl-carrier-protein] S-malonyltransferase activity"/>
    <property type="evidence" value="ECO:0007669"/>
    <property type="project" value="UniProtKB-EC"/>
</dbReference>
<evidence type="ECO:0000256" key="6">
    <source>
        <dbReference type="PIRNR" id="PIRNR000446"/>
    </source>
</evidence>
<dbReference type="PANTHER" id="PTHR42681:SF1">
    <property type="entry name" value="MALONYL-COA-ACYL CARRIER PROTEIN TRANSACYLASE, MITOCHONDRIAL"/>
    <property type="match status" value="1"/>
</dbReference>
<reference evidence="9" key="1">
    <citation type="submission" date="2020-10" db="EMBL/GenBank/DDBJ databases">
        <authorList>
            <person name="Gilroy R."/>
        </authorList>
    </citation>
    <scope>NUCLEOTIDE SEQUENCE</scope>
    <source>
        <strain evidence="9">10532</strain>
    </source>
</reference>
<evidence type="ECO:0000256" key="5">
    <source>
        <dbReference type="ARBA" id="ARBA00048462"/>
    </source>
</evidence>
<dbReference type="GO" id="GO:0005829">
    <property type="term" value="C:cytosol"/>
    <property type="evidence" value="ECO:0007669"/>
    <property type="project" value="TreeGrafter"/>
</dbReference>
<dbReference type="InterPro" id="IPR016036">
    <property type="entry name" value="Malonyl_transacylase_ACP-bd"/>
</dbReference>
<evidence type="ECO:0000259" key="8">
    <source>
        <dbReference type="SMART" id="SM00827"/>
    </source>
</evidence>
<dbReference type="EC" id="2.3.1.39" evidence="1 6"/>